<reference evidence="4" key="1">
    <citation type="submission" date="2018-11" db="EMBL/GenBank/DDBJ databases">
        <authorList>
            <consortium name="Pathogen Informatics"/>
        </authorList>
    </citation>
    <scope>NUCLEOTIDE SEQUENCE</scope>
</reference>
<comment type="caution">
    <text evidence="4">The sequence shown here is derived from an EMBL/GenBank/DDBJ whole genome shotgun (WGS) entry which is preliminary data.</text>
</comment>
<keyword evidence="3" id="KW-0653">Protein transport</keyword>
<dbReference type="OrthoDB" id="30840at2759"/>
<dbReference type="InterPro" id="IPR011323">
    <property type="entry name" value="Mss4/transl-control_tumour"/>
</dbReference>
<sequence length="141" mass="15655">MPLITRKDQLATANETFPSESVKGFWHVSDMYSFENVGFCNTVGSIKYLVCADCDLGPIGLHKLDQEPSKSFFIALSRVRNSDDDSSQANLPSEGMAFTQDDQEIFNRPIPNSTHPSSDLIEEANFNDTISKCDPSTNDIK</sequence>
<evidence type="ECO:0000256" key="1">
    <source>
        <dbReference type="ARBA" id="ARBA00022448"/>
    </source>
</evidence>
<dbReference type="Pfam" id="PF04421">
    <property type="entry name" value="Mss4"/>
    <property type="match status" value="1"/>
</dbReference>
<dbReference type="PANTHER" id="PTHR13276:SF0">
    <property type="entry name" value="GUANINE NUCLEOTIDE EXCHANGE FACTOR MSS4"/>
    <property type="match status" value="1"/>
</dbReference>
<dbReference type="AlphaFoldDB" id="A0A448WRV6"/>
<keyword evidence="5" id="KW-1185">Reference proteome</keyword>
<dbReference type="EMBL" id="CAAALY010038049">
    <property type="protein sequence ID" value="VEL18668.1"/>
    <property type="molecule type" value="Genomic_DNA"/>
</dbReference>
<evidence type="ECO:0008006" key="6">
    <source>
        <dbReference type="Google" id="ProtNLM"/>
    </source>
</evidence>
<dbReference type="PANTHER" id="PTHR13276">
    <property type="entry name" value="GUANINE NUCLEOTIDE EXCHANGE FACTOR MSS4"/>
    <property type="match status" value="1"/>
</dbReference>
<dbReference type="GO" id="GO:0008270">
    <property type="term" value="F:zinc ion binding"/>
    <property type="evidence" value="ECO:0007669"/>
    <property type="project" value="TreeGrafter"/>
</dbReference>
<evidence type="ECO:0000256" key="3">
    <source>
        <dbReference type="ARBA" id="ARBA00022927"/>
    </source>
</evidence>
<dbReference type="Gene3D" id="2.170.150.10">
    <property type="entry name" value="Metal Binding Protein, Guanine Nucleotide Exchange Factor, Chain A"/>
    <property type="match status" value="1"/>
</dbReference>
<dbReference type="GO" id="GO:0015031">
    <property type="term" value="P:protein transport"/>
    <property type="evidence" value="ECO:0007669"/>
    <property type="project" value="UniProtKB-KW"/>
</dbReference>
<organism evidence="4 5">
    <name type="scientific">Protopolystoma xenopodis</name>
    <dbReference type="NCBI Taxonomy" id="117903"/>
    <lineage>
        <taxon>Eukaryota</taxon>
        <taxon>Metazoa</taxon>
        <taxon>Spiralia</taxon>
        <taxon>Lophotrochozoa</taxon>
        <taxon>Platyhelminthes</taxon>
        <taxon>Monogenea</taxon>
        <taxon>Polyopisthocotylea</taxon>
        <taxon>Polystomatidea</taxon>
        <taxon>Polystomatidae</taxon>
        <taxon>Protopolystoma</taxon>
    </lineage>
</organism>
<dbReference type="SUPFAM" id="SSF51316">
    <property type="entry name" value="Mss4-like"/>
    <property type="match status" value="1"/>
</dbReference>
<protein>
    <recommendedName>
        <fullName evidence="6">Guanine nucleotide exchange factor MSS4</fullName>
    </recommendedName>
</protein>
<proteinExistence type="predicted"/>
<accession>A0A448WRV6</accession>
<dbReference type="GO" id="GO:0005829">
    <property type="term" value="C:cytosol"/>
    <property type="evidence" value="ECO:0007669"/>
    <property type="project" value="TreeGrafter"/>
</dbReference>
<evidence type="ECO:0000313" key="5">
    <source>
        <dbReference type="Proteomes" id="UP000784294"/>
    </source>
</evidence>
<dbReference type="Proteomes" id="UP000784294">
    <property type="component" value="Unassembled WGS sequence"/>
</dbReference>
<gene>
    <name evidence="4" type="ORF">PXEA_LOCUS12108</name>
</gene>
<name>A0A448WRV6_9PLAT</name>
<dbReference type="GO" id="GO:0016020">
    <property type="term" value="C:membrane"/>
    <property type="evidence" value="ECO:0007669"/>
    <property type="project" value="TreeGrafter"/>
</dbReference>
<keyword evidence="1" id="KW-0813">Transport</keyword>
<dbReference type="GO" id="GO:0005085">
    <property type="term" value="F:guanyl-nucleotide exchange factor activity"/>
    <property type="evidence" value="ECO:0007669"/>
    <property type="project" value="UniProtKB-KW"/>
</dbReference>
<evidence type="ECO:0000256" key="2">
    <source>
        <dbReference type="ARBA" id="ARBA00022658"/>
    </source>
</evidence>
<dbReference type="GO" id="GO:0007264">
    <property type="term" value="P:small GTPase-mediated signal transduction"/>
    <property type="evidence" value="ECO:0007669"/>
    <property type="project" value="InterPro"/>
</dbReference>
<dbReference type="InterPro" id="IPR011057">
    <property type="entry name" value="Mss4-like_sf"/>
</dbReference>
<dbReference type="GO" id="GO:0006892">
    <property type="term" value="P:post-Golgi vesicle-mediated transport"/>
    <property type="evidence" value="ECO:0007669"/>
    <property type="project" value="TreeGrafter"/>
</dbReference>
<dbReference type="InterPro" id="IPR007515">
    <property type="entry name" value="Mss4"/>
</dbReference>
<keyword evidence="2" id="KW-0344">Guanine-nucleotide releasing factor</keyword>
<evidence type="ECO:0000313" key="4">
    <source>
        <dbReference type="EMBL" id="VEL18668.1"/>
    </source>
</evidence>
<dbReference type="PROSITE" id="PS51796">
    <property type="entry name" value="MSS4"/>
    <property type="match status" value="1"/>
</dbReference>